<proteinExistence type="predicted"/>
<name>A0A699UWH4_TANCI</name>
<gene>
    <name evidence="1" type="ORF">Tci_897697</name>
</gene>
<accession>A0A699UWH4</accession>
<sequence>MSADMETDEGVELVVDQEKSAEEDTEVQKAVEAVTTTKLITKVVTAAATQ</sequence>
<dbReference type="EMBL" id="BKCJ011362974">
    <property type="protein sequence ID" value="GFD25728.1"/>
    <property type="molecule type" value="Genomic_DNA"/>
</dbReference>
<organism evidence="1">
    <name type="scientific">Tanacetum cinerariifolium</name>
    <name type="common">Dalmatian daisy</name>
    <name type="synonym">Chrysanthemum cinerariifolium</name>
    <dbReference type="NCBI Taxonomy" id="118510"/>
    <lineage>
        <taxon>Eukaryota</taxon>
        <taxon>Viridiplantae</taxon>
        <taxon>Streptophyta</taxon>
        <taxon>Embryophyta</taxon>
        <taxon>Tracheophyta</taxon>
        <taxon>Spermatophyta</taxon>
        <taxon>Magnoliopsida</taxon>
        <taxon>eudicotyledons</taxon>
        <taxon>Gunneridae</taxon>
        <taxon>Pentapetalae</taxon>
        <taxon>asterids</taxon>
        <taxon>campanulids</taxon>
        <taxon>Asterales</taxon>
        <taxon>Asteraceae</taxon>
        <taxon>Asteroideae</taxon>
        <taxon>Anthemideae</taxon>
        <taxon>Anthemidinae</taxon>
        <taxon>Tanacetum</taxon>
    </lineage>
</organism>
<reference evidence="1" key="1">
    <citation type="journal article" date="2019" name="Sci. Rep.">
        <title>Draft genome of Tanacetum cinerariifolium, the natural source of mosquito coil.</title>
        <authorList>
            <person name="Yamashiro T."/>
            <person name="Shiraishi A."/>
            <person name="Satake H."/>
            <person name="Nakayama K."/>
        </authorList>
    </citation>
    <scope>NUCLEOTIDE SEQUENCE</scope>
</reference>
<dbReference type="AlphaFoldDB" id="A0A699UWH4"/>
<evidence type="ECO:0000313" key="1">
    <source>
        <dbReference type="EMBL" id="GFD25728.1"/>
    </source>
</evidence>
<comment type="caution">
    <text evidence="1">The sequence shown here is derived from an EMBL/GenBank/DDBJ whole genome shotgun (WGS) entry which is preliminary data.</text>
</comment>
<feature type="non-terminal residue" evidence="1">
    <location>
        <position position="50"/>
    </location>
</feature>
<protein>
    <submittedName>
        <fullName evidence="1">Uncharacterized protein</fullName>
    </submittedName>
</protein>